<evidence type="ECO:0000256" key="1">
    <source>
        <dbReference type="ARBA" id="ARBA00005445"/>
    </source>
</evidence>
<reference evidence="3" key="1">
    <citation type="submission" date="2018-04" db="EMBL/GenBank/DDBJ databases">
        <title>Whole genome sequencing of Hypsizygus marmoreus.</title>
        <authorList>
            <person name="Choi I.-G."/>
            <person name="Min B."/>
            <person name="Kim J.-G."/>
            <person name="Kim S."/>
            <person name="Oh Y.-L."/>
            <person name="Kong W.-S."/>
            <person name="Park H."/>
            <person name="Jeong J."/>
            <person name="Song E.-S."/>
        </authorList>
    </citation>
    <scope>NUCLEOTIDE SEQUENCE [LARGE SCALE GENOMIC DNA]</scope>
    <source>
        <strain evidence="3">51987-8</strain>
    </source>
</reference>
<evidence type="ECO:0000313" key="4">
    <source>
        <dbReference type="Proteomes" id="UP000076154"/>
    </source>
</evidence>
<protein>
    <recommendedName>
        <fullName evidence="5">Ice-binding protein</fullName>
    </recommendedName>
</protein>
<evidence type="ECO:0000256" key="2">
    <source>
        <dbReference type="ARBA" id="ARBA00022729"/>
    </source>
</evidence>
<evidence type="ECO:0008006" key="5">
    <source>
        <dbReference type="Google" id="ProtNLM"/>
    </source>
</evidence>
<proteinExistence type="inferred from homology"/>
<comment type="caution">
    <text evidence="3">The sequence shown here is derived from an EMBL/GenBank/DDBJ whole genome shotgun (WGS) entry which is preliminary data.</text>
</comment>
<sequence>MSIRLTRCTGTSIHVRAYPEIGYVRLSVYDHLSEAEGKLALIRTLVIEHTVIRRGMRLLFLQHKSTPSHNPAPLETPRAQICSTVLIMKFANSLVLTNALFIASIPSSVWGSPAGLDGHSISSRASSPKAVDLRSASNFVALGTTGISTVPPSAITGSIGVSPSAATFVTGFSLVQDATNVFSASTQVVGKVFASSYAVPTPSTLLTATGDVSTAYLDAAGRPNPDFVNLGAGNIGGRVLVPGLYKWTTGVSVLSDVTLQGSDTDVWIFQIDGALEVAGAKQVTLVGGLARNVFWQVADGATIGPGAHFEGIILSKTLAVLQTGASMNGRILAQTAIVLQKATLTQPI</sequence>
<dbReference type="Proteomes" id="UP000076154">
    <property type="component" value="Unassembled WGS sequence"/>
</dbReference>
<evidence type="ECO:0000313" key="3">
    <source>
        <dbReference type="EMBL" id="RDB31113.1"/>
    </source>
</evidence>
<dbReference type="STRING" id="39966.A0A369KH46"/>
<dbReference type="OrthoDB" id="10264374at2759"/>
<keyword evidence="2" id="KW-0732">Signal</keyword>
<dbReference type="InterPro" id="IPR021884">
    <property type="entry name" value="Ice-bd_prot"/>
</dbReference>
<dbReference type="Pfam" id="PF11999">
    <property type="entry name" value="Ice_binding"/>
    <property type="match status" value="1"/>
</dbReference>
<dbReference type="EMBL" id="LUEZ02000001">
    <property type="protein sequence ID" value="RDB31113.1"/>
    <property type="molecule type" value="Genomic_DNA"/>
</dbReference>
<keyword evidence="4" id="KW-1185">Reference proteome</keyword>
<dbReference type="InParanoid" id="A0A369KH46"/>
<gene>
    <name evidence="3" type="ORF">Hypma_000046</name>
</gene>
<dbReference type="AlphaFoldDB" id="A0A369KH46"/>
<name>A0A369KH46_HYPMA</name>
<comment type="similarity">
    <text evidence="1">Belongs to the ice-binding protein family.</text>
</comment>
<organism evidence="3 4">
    <name type="scientific">Hypsizygus marmoreus</name>
    <name type="common">White beech mushroom</name>
    <name type="synonym">Agaricus marmoreus</name>
    <dbReference type="NCBI Taxonomy" id="39966"/>
    <lineage>
        <taxon>Eukaryota</taxon>
        <taxon>Fungi</taxon>
        <taxon>Dikarya</taxon>
        <taxon>Basidiomycota</taxon>
        <taxon>Agaricomycotina</taxon>
        <taxon>Agaricomycetes</taxon>
        <taxon>Agaricomycetidae</taxon>
        <taxon>Agaricales</taxon>
        <taxon>Tricholomatineae</taxon>
        <taxon>Lyophyllaceae</taxon>
        <taxon>Hypsizygus</taxon>
    </lineage>
</organism>
<accession>A0A369KH46</accession>